<keyword evidence="3 4" id="KW-0175">Coiled coil</keyword>
<dbReference type="GO" id="GO:0000323">
    <property type="term" value="C:lytic vacuole"/>
    <property type="evidence" value="ECO:0007669"/>
    <property type="project" value="TreeGrafter"/>
</dbReference>
<dbReference type="PANTHER" id="PTHR15157:SF5">
    <property type="entry name" value="UV RADIATION RESISTANCE-ASSOCIATED GENE PROTEIN"/>
    <property type="match status" value="1"/>
</dbReference>
<feature type="region of interest" description="Disordered" evidence="5">
    <location>
        <begin position="83"/>
        <end position="106"/>
    </location>
</feature>
<feature type="coiled-coil region" evidence="4">
    <location>
        <begin position="322"/>
        <end position="356"/>
    </location>
</feature>
<feature type="compositionally biased region" description="Low complexity" evidence="5">
    <location>
        <begin position="89"/>
        <end position="104"/>
    </location>
</feature>
<dbReference type="GO" id="GO:0032991">
    <property type="term" value="C:protein-containing complex"/>
    <property type="evidence" value="ECO:0007669"/>
    <property type="project" value="UniProtKB-ARBA"/>
</dbReference>
<accession>A0AAD5TS27</accession>
<dbReference type="AlphaFoldDB" id="A0AAD5TS27"/>
<feature type="region of interest" description="Disordered" evidence="5">
    <location>
        <begin position="554"/>
        <end position="578"/>
    </location>
</feature>
<dbReference type="GO" id="GO:0005768">
    <property type="term" value="C:endosome"/>
    <property type="evidence" value="ECO:0007669"/>
    <property type="project" value="TreeGrafter"/>
</dbReference>
<comment type="similarity">
    <text evidence="1">Belongs to the ATG14 family.</text>
</comment>
<dbReference type="Proteomes" id="UP001212152">
    <property type="component" value="Unassembled WGS sequence"/>
</dbReference>
<dbReference type="EMBL" id="JADGJQ010000002">
    <property type="protein sequence ID" value="KAJ3185144.1"/>
    <property type="molecule type" value="Genomic_DNA"/>
</dbReference>
<name>A0AAD5TS27_9FUNG</name>
<feature type="region of interest" description="Disordered" evidence="5">
    <location>
        <begin position="40"/>
        <end position="68"/>
    </location>
</feature>
<comment type="caution">
    <text evidence="6">The sequence shown here is derived from an EMBL/GenBank/DDBJ whole genome shotgun (WGS) entry which is preliminary data.</text>
</comment>
<dbReference type="GO" id="GO:0000149">
    <property type="term" value="F:SNARE binding"/>
    <property type="evidence" value="ECO:0007669"/>
    <property type="project" value="TreeGrafter"/>
</dbReference>
<evidence type="ECO:0000256" key="4">
    <source>
        <dbReference type="SAM" id="Coils"/>
    </source>
</evidence>
<keyword evidence="7" id="KW-1185">Reference proteome</keyword>
<gene>
    <name evidence="6" type="ORF">HDU87_002711</name>
</gene>
<evidence type="ECO:0000313" key="6">
    <source>
        <dbReference type="EMBL" id="KAJ3185144.1"/>
    </source>
</evidence>
<dbReference type="PANTHER" id="PTHR15157">
    <property type="entry name" value="UV RADIATION RESISTANCE-ASSOCIATED GENE PROTEIN"/>
    <property type="match status" value="1"/>
</dbReference>
<dbReference type="InterPro" id="IPR018791">
    <property type="entry name" value="UV_resistance/autophagy_Atg14"/>
</dbReference>
<dbReference type="GO" id="GO:0035493">
    <property type="term" value="P:SNARE complex assembly"/>
    <property type="evidence" value="ECO:0007669"/>
    <property type="project" value="TreeGrafter"/>
</dbReference>
<evidence type="ECO:0000256" key="2">
    <source>
        <dbReference type="ARBA" id="ARBA00013807"/>
    </source>
</evidence>
<evidence type="ECO:0000256" key="5">
    <source>
        <dbReference type="SAM" id="MobiDB-lite"/>
    </source>
</evidence>
<evidence type="ECO:0000256" key="1">
    <source>
        <dbReference type="ARBA" id="ARBA00009574"/>
    </source>
</evidence>
<evidence type="ECO:0000313" key="7">
    <source>
        <dbReference type="Proteomes" id="UP001212152"/>
    </source>
</evidence>
<sequence length="615" mass="67896">MSSRSPPADLCTTTAQHKPTRRLRHIRCIIARNLTSLPPVLIPNHTAESESDVLPPSNGNAGEPTAASSAAIEKLSLSHLYNRRRKSSHGSYGTTSRRTSSTTSAQRLFHERYSKVVSTSTAQLVSAYYTLSDIPEAGTAEEEEEDENDMAPFYISEVTEGSNNPPWDALDRSSMTPTAPWSASRIKVRVFVKQPHEERYRTALQRTVDLRALTFVGRDISDSNRKFPPDTIILAFDDGFYLPGSHSEANLHARAPPKPKAPVSSVLSYNYDSVLAILAAQKEISSVNADVAGIAATADDILSRRQVASASLRECERLRYSAATLRQRIDSENLALADLKAEIERQRAAAASSRAQLHEQWAANDASLQAVQTAFAQLDDQKLDTRRMRRQLRARQRELILEAATIYLIEPPPLPPAQPPSKGPAQQLFHTIRGIRLPNSEFTGHDDEMVATALGHTSHLICLLAFYFQIPLRYPLMPMSSRSSVVDTVSEHYAGSKHFPLYSRGVERMRFDYGVFLLNKDVEQLMNHMHLAVSNLRCTLPNLLAIIEEVRRRSEGATGEQEPVGMQEATDKARHEAASGAEIPAVLRNFTSDECAASKSGNSLVVVNDIGLSAP</sequence>
<protein>
    <recommendedName>
        <fullName evidence="2">Autophagy-related protein 14</fullName>
    </recommendedName>
</protein>
<dbReference type="Pfam" id="PF10186">
    <property type="entry name" value="ATG14"/>
    <property type="match status" value="1"/>
</dbReference>
<evidence type="ECO:0000256" key="3">
    <source>
        <dbReference type="ARBA" id="ARBA00023054"/>
    </source>
</evidence>
<proteinExistence type="inferred from homology"/>
<organism evidence="6 7">
    <name type="scientific">Geranomyces variabilis</name>
    <dbReference type="NCBI Taxonomy" id="109894"/>
    <lineage>
        <taxon>Eukaryota</taxon>
        <taxon>Fungi</taxon>
        <taxon>Fungi incertae sedis</taxon>
        <taxon>Chytridiomycota</taxon>
        <taxon>Chytridiomycota incertae sedis</taxon>
        <taxon>Chytridiomycetes</taxon>
        <taxon>Spizellomycetales</taxon>
        <taxon>Powellomycetaceae</taxon>
        <taxon>Geranomyces</taxon>
    </lineage>
</organism>
<reference evidence="6" key="1">
    <citation type="submission" date="2020-05" db="EMBL/GenBank/DDBJ databases">
        <title>Phylogenomic resolution of chytrid fungi.</title>
        <authorList>
            <person name="Stajich J.E."/>
            <person name="Amses K."/>
            <person name="Simmons R."/>
            <person name="Seto K."/>
            <person name="Myers J."/>
            <person name="Bonds A."/>
            <person name="Quandt C.A."/>
            <person name="Barry K."/>
            <person name="Liu P."/>
            <person name="Grigoriev I."/>
            <person name="Longcore J.E."/>
            <person name="James T.Y."/>
        </authorList>
    </citation>
    <scope>NUCLEOTIDE SEQUENCE</scope>
    <source>
        <strain evidence="6">JEL0379</strain>
    </source>
</reference>